<sequence>MLDPLAEKLSRYVNLSVADRMWLAKALGPARSLPARADLIDVGDDPHAVNVILEGWACRSRQLIDGRRQIVSLLLPGDPCDPHIVLLDRMDHSVSALTPVVYAQISGPALLELMARSPTLDRAFKREALATVAIQREWTVSLGCRSGIERLAHLFCELRCRLAGVGLAGRTTCPLPLTQHDLAHALGQTSVHINRTLQELRAQGLIALRGRRLTIHDPDRLAEIAHFDPAYLHFTVGVGPPAEGE</sequence>
<dbReference type="Gene3D" id="2.60.120.10">
    <property type="entry name" value="Jelly Rolls"/>
    <property type="match status" value="1"/>
</dbReference>
<dbReference type="InterPro" id="IPR036390">
    <property type="entry name" value="WH_DNA-bd_sf"/>
</dbReference>
<dbReference type="SUPFAM" id="SSF51206">
    <property type="entry name" value="cAMP-binding domain-like"/>
    <property type="match status" value="1"/>
</dbReference>
<protein>
    <submittedName>
        <fullName evidence="5">CRP-like cAMP-binding protein</fullName>
    </submittedName>
</protein>
<proteinExistence type="predicted"/>
<dbReference type="CDD" id="cd00038">
    <property type="entry name" value="CAP_ED"/>
    <property type="match status" value="1"/>
</dbReference>
<reference evidence="5 6" key="1">
    <citation type="submission" date="2023-07" db="EMBL/GenBank/DDBJ databases">
        <title>Genomic Encyclopedia of Type Strains, Phase IV (KMG-IV): sequencing the most valuable type-strain genomes for metagenomic binning, comparative biology and taxonomic classification.</title>
        <authorList>
            <person name="Goeker M."/>
        </authorList>
    </citation>
    <scope>NUCLEOTIDE SEQUENCE [LARGE SCALE GENOMIC DNA]</scope>
    <source>
        <strain evidence="5 6">DSM 19562</strain>
    </source>
</reference>
<dbReference type="EMBL" id="JAUSVV010000018">
    <property type="protein sequence ID" value="MDQ0444925.1"/>
    <property type="molecule type" value="Genomic_DNA"/>
</dbReference>
<feature type="domain" description="HTH crp-type" evidence="4">
    <location>
        <begin position="145"/>
        <end position="219"/>
    </location>
</feature>
<organism evidence="5 6">
    <name type="scientific">Methylobacterium persicinum</name>
    <dbReference type="NCBI Taxonomy" id="374426"/>
    <lineage>
        <taxon>Bacteria</taxon>
        <taxon>Pseudomonadati</taxon>
        <taxon>Pseudomonadota</taxon>
        <taxon>Alphaproteobacteria</taxon>
        <taxon>Hyphomicrobiales</taxon>
        <taxon>Methylobacteriaceae</taxon>
        <taxon>Methylobacterium</taxon>
    </lineage>
</organism>
<dbReference type="PROSITE" id="PS51063">
    <property type="entry name" value="HTH_CRP_2"/>
    <property type="match status" value="1"/>
</dbReference>
<dbReference type="InterPro" id="IPR018490">
    <property type="entry name" value="cNMP-bd_dom_sf"/>
</dbReference>
<dbReference type="InterPro" id="IPR036388">
    <property type="entry name" value="WH-like_DNA-bd_sf"/>
</dbReference>
<dbReference type="InterPro" id="IPR012318">
    <property type="entry name" value="HTH_CRP"/>
</dbReference>
<dbReference type="Pfam" id="PF13545">
    <property type="entry name" value="HTH_Crp_2"/>
    <property type="match status" value="1"/>
</dbReference>
<dbReference type="Pfam" id="PF00027">
    <property type="entry name" value="cNMP_binding"/>
    <property type="match status" value="1"/>
</dbReference>
<dbReference type="Proteomes" id="UP001236369">
    <property type="component" value="Unassembled WGS sequence"/>
</dbReference>
<keyword evidence="1" id="KW-0805">Transcription regulation</keyword>
<gene>
    <name evidence="5" type="ORF">QO016_004450</name>
</gene>
<dbReference type="InterPro" id="IPR014710">
    <property type="entry name" value="RmlC-like_jellyroll"/>
</dbReference>
<evidence type="ECO:0000313" key="6">
    <source>
        <dbReference type="Proteomes" id="UP001236369"/>
    </source>
</evidence>
<dbReference type="SMART" id="SM00419">
    <property type="entry name" value="HTH_CRP"/>
    <property type="match status" value="1"/>
</dbReference>
<evidence type="ECO:0000256" key="3">
    <source>
        <dbReference type="ARBA" id="ARBA00023163"/>
    </source>
</evidence>
<evidence type="ECO:0000259" key="4">
    <source>
        <dbReference type="PROSITE" id="PS51063"/>
    </source>
</evidence>
<evidence type="ECO:0000256" key="1">
    <source>
        <dbReference type="ARBA" id="ARBA00023015"/>
    </source>
</evidence>
<dbReference type="InterPro" id="IPR000595">
    <property type="entry name" value="cNMP-bd_dom"/>
</dbReference>
<keyword evidence="2" id="KW-0238">DNA-binding</keyword>
<accession>A0ABU0HT87</accession>
<name>A0ABU0HT87_9HYPH</name>
<evidence type="ECO:0000313" key="5">
    <source>
        <dbReference type="EMBL" id="MDQ0444925.1"/>
    </source>
</evidence>
<dbReference type="SUPFAM" id="SSF46785">
    <property type="entry name" value="Winged helix' DNA-binding domain"/>
    <property type="match status" value="1"/>
</dbReference>
<keyword evidence="6" id="KW-1185">Reference proteome</keyword>
<comment type="caution">
    <text evidence="5">The sequence shown here is derived from an EMBL/GenBank/DDBJ whole genome shotgun (WGS) entry which is preliminary data.</text>
</comment>
<keyword evidence="3" id="KW-0804">Transcription</keyword>
<dbReference type="Gene3D" id="1.10.10.10">
    <property type="entry name" value="Winged helix-like DNA-binding domain superfamily/Winged helix DNA-binding domain"/>
    <property type="match status" value="1"/>
</dbReference>
<dbReference type="RefSeq" id="WP_238251479.1">
    <property type="nucleotide sequence ID" value="NZ_BPQX01000052.1"/>
</dbReference>
<evidence type="ECO:0000256" key="2">
    <source>
        <dbReference type="ARBA" id="ARBA00023125"/>
    </source>
</evidence>